<keyword evidence="2" id="KW-1185">Reference proteome</keyword>
<gene>
    <name evidence="1" type="ORF">acsn021_08580</name>
</gene>
<evidence type="ECO:0000313" key="2">
    <source>
        <dbReference type="Proteomes" id="UP000515561"/>
    </source>
</evidence>
<reference evidence="1 2" key="1">
    <citation type="journal article" date="2016" name="Int. J. Syst. Evol. Microbiol.">
        <title>Descriptions of Anaerotaenia torta gen. nov., sp. nov. and Anaerocolumna cellulosilytica gen. nov., sp. nov. isolated from a methanogenic reactor of cattle waste.</title>
        <authorList>
            <person name="Uek A."/>
            <person name="Ohtaki Y."/>
            <person name="Kaku N."/>
            <person name="Ueki K."/>
        </authorList>
    </citation>
    <scope>NUCLEOTIDE SEQUENCE [LARGE SCALE GENOMIC DNA]</scope>
    <source>
        <strain evidence="1 2">SN021</strain>
    </source>
</reference>
<dbReference type="Proteomes" id="UP000515561">
    <property type="component" value="Chromosome"/>
</dbReference>
<sequence>MEFDFLKQFPKRMKNIGAYALLFKNSMNKGTWKQYGFEEFKEQTNLIFALLLYLMEQSLRGEPCTMDDIGSFLDQCNMRWFKKPISYEDCKGLGDFIINVILCDEGHTMYFQGFDFEEGEYRDIHISFVANRIVYLEEELKRTSYYLTEDGYNLLLSTLEMEGNLKFTVHEMIFKLHLEKASYDKAAEDIKNIFNLLRIQLQKITEAMARIRQNALSYSVQDYKELLEENLDTLSDTKGKFAGYKETVAARVRELEEMDINIQKLDKKDSESLFHLKTIEGYLSKAIEEHQKILITHFDLKTLYTNELESLSRMSFIKRFRLRTDLYDKILSNPVTLGQLDFFMHPLYNQPISQSYNLNKAFEEQKSSLHKQAEEDEIISFEEEQWLREQSQKQARKQKQYKNSVGLLLSVIKERQETTLMDMYESLSEAEKGLLFPNAEIFKEIMIELLKAKQIDIQSMLQEQREQYVEPVSGFQLNECILELIKEQEDLEEITCIWVEKAEGAPVILSVVSEENGIVKRITCSNIQFSVDRSLKQ</sequence>
<dbReference type="AlphaFoldDB" id="A0A6S6QW48"/>
<organism evidence="1 2">
    <name type="scientific">Anaerocolumna cellulosilytica</name>
    <dbReference type="NCBI Taxonomy" id="433286"/>
    <lineage>
        <taxon>Bacteria</taxon>
        <taxon>Bacillati</taxon>
        <taxon>Bacillota</taxon>
        <taxon>Clostridia</taxon>
        <taxon>Lachnospirales</taxon>
        <taxon>Lachnospiraceae</taxon>
        <taxon>Anaerocolumna</taxon>
    </lineage>
</organism>
<dbReference type="EMBL" id="AP023367">
    <property type="protein sequence ID" value="BCJ93289.1"/>
    <property type="molecule type" value="Genomic_DNA"/>
</dbReference>
<dbReference type="KEGG" id="acel:acsn021_08580"/>
<protein>
    <recommendedName>
        <fullName evidence="3">Replicative DNA helicase</fullName>
    </recommendedName>
</protein>
<name>A0A6S6QW48_9FIRM</name>
<evidence type="ECO:0000313" key="1">
    <source>
        <dbReference type="EMBL" id="BCJ93289.1"/>
    </source>
</evidence>
<proteinExistence type="predicted"/>
<accession>A0A6S6QW48</accession>
<evidence type="ECO:0008006" key="3">
    <source>
        <dbReference type="Google" id="ProtNLM"/>
    </source>
</evidence>